<reference evidence="3 4" key="1">
    <citation type="submission" date="2018-05" db="EMBL/GenBank/DDBJ databases">
        <title>Genomic Encyclopedia of Type Strains, Phase IV (KMG-IV): sequencing the most valuable type-strain genomes for metagenomic binning, comparative biology and taxonomic classification.</title>
        <authorList>
            <person name="Goeker M."/>
        </authorList>
    </citation>
    <scope>NUCLEOTIDE SEQUENCE [LARGE SCALE GENOMIC DNA]</scope>
    <source>
        <strain evidence="3 4">DSM 6462</strain>
    </source>
</reference>
<dbReference type="Pfam" id="PF06059">
    <property type="entry name" value="DUF930"/>
    <property type="match status" value="1"/>
</dbReference>
<gene>
    <name evidence="3" type="ORF">C7450_11021</name>
</gene>
<evidence type="ECO:0000256" key="2">
    <source>
        <dbReference type="SAM" id="Phobius"/>
    </source>
</evidence>
<proteinExistence type="predicted"/>
<feature type="transmembrane region" description="Helical" evidence="2">
    <location>
        <begin position="12"/>
        <end position="33"/>
    </location>
</feature>
<dbReference type="EMBL" id="QJJK01000010">
    <property type="protein sequence ID" value="PXW55084.1"/>
    <property type="molecule type" value="Genomic_DNA"/>
</dbReference>
<dbReference type="InterPro" id="IPR009273">
    <property type="entry name" value="DUF930"/>
</dbReference>
<sequence>MRSAARTEDRFSRWGLAGSVLLHILMGVFILLLPTAPKLPEQPEQAVEVEIVILPPPQTEQQEKSARQPDLPPTRQDEGVPADKPGATLKTPAVPEAVPPEVRPHDETPAMVKPSRMLSEEVLANPRSRKAKEELATLAPAERIEQLCGLEAMAQVGAWSEDLKPDRVVAYAMADPKLSGNSLSADGAALHSKQDWYRLRFKCVLSSDHKKVAAFEFLMGEPIPKKDWEENNLPSEGKSLD</sequence>
<dbReference type="AlphaFoldDB" id="A0A2V3TZF5"/>
<keyword evidence="4" id="KW-1185">Reference proteome</keyword>
<keyword evidence="2" id="KW-1133">Transmembrane helix</keyword>
<dbReference type="OrthoDB" id="9804158at2"/>
<evidence type="ECO:0000313" key="4">
    <source>
        <dbReference type="Proteomes" id="UP000248021"/>
    </source>
</evidence>
<name>A0A2V3TZF5_9HYPH</name>
<organism evidence="3 4">
    <name type="scientific">Chelatococcus asaccharovorans</name>
    <dbReference type="NCBI Taxonomy" id="28210"/>
    <lineage>
        <taxon>Bacteria</taxon>
        <taxon>Pseudomonadati</taxon>
        <taxon>Pseudomonadota</taxon>
        <taxon>Alphaproteobacteria</taxon>
        <taxon>Hyphomicrobiales</taxon>
        <taxon>Chelatococcaceae</taxon>
        <taxon>Chelatococcus</taxon>
    </lineage>
</organism>
<keyword evidence="2" id="KW-0472">Membrane</keyword>
<comment type="caution">
    <text evidence="3">The sequence shown here is derived from an EMBL/GenBank/DDBJ whole genome shotgun (WGS) entry which is preliminary data.</text>
</comment>
<keyword evidence="2" id="KW-0812">Transmembrane</keyword>
<feature type="region of interest" description="Disordered" evidence="1">
    <location>
        <begin position="56"/>
        <end position="110"/>
    </location>
</feature>
<evidence type="ECO:0000256" key="1">
    <source>
        <dbReference type="SAM" id="MobiDB-lite"/>
    </source>
</evidence>
<protein>
    <submittedName>
        <fullName evidence="3">Type III secretion system (T3SS) protein HpaP</fullName>
    </submittedName>
</protein>
<evidence type="ECO:0000313" key="3">
    <source>
        <dbReference type="EMBL" id="PXW55084.1"/>
    </source>
</evidence>
<dbReference type="Proteomes" id="UP000248021">
    <property type="component" value="Unassembled WGS sequence"/>
</dbReference>
<accession>A0A2V3TZF5</accession>